<sequence length="93" mass="10174">MATLLTSDELDISILFTEPLTEVLPFVRAVIIKREPLDLLTGGDSIAHVINLANLTQFQLAETEADELDPERRTVVLSLAEVRAEEVADGGDE</sequence>
<dbReference type="KEGG" id="gbr:Gbro_0490"/>
<name>D0LDK0_GORB4</name>
<dbReference type="AlphaFoldDB" id="D0LDK0"/>
<reference evidence="2" key="1">
    <citation type="submission" date="2009-10" db="EMBL/GenBank/DDBJ databases">
        <title>The complete chromosome of Gordonia bronchialis DSM 43247.</title>
        <authorList>
            <consortium name="US DOE Joint Genome Institute (JGI-PGF)"/>
            <person name="Lucas S."/>
            <person name="Copeland A."/>
            <person name="Lapidus A."/>
            <person name="Glavina del Rio T."/>
            <person name="Dalin E."/>
            <person name="Tice H."/>
            <person name="Bruce D."/>
            <person name="Goodwin L."/>
            <person name="Pitluck S."/>
            <person name="Kyrpides N."/>
            <person name="Mavromatis K."/>
            <person name="Ivanova N."/>
            <person name="Ovchinnikova G."/>
            <person name="Saunders E."/>
            <person name="Brettin T."/>
            <person name="Detter J.C."/>
            <person name="Han C."/>
            <person name="Larimer F."/>
            <person name="Land M."/>
            <person name="Hauser L."/>
            <person name="Markowitz V."/>
            <person name="Cheng J.-F."/>
            <person name="Hugenholtz P."/>
            <person name="Woyke T."/>
            <person name="Wu D."/>
            <person name="Jando M."/>
            <person name="Schneider S."/>
            <person name="Goeker M."/>
            <person name="Klenk H.-P."/>
            <person name="Eisen J.A."/>
        </authorList>
    </citation>
    <scope>NUCLEOTIDE SEQUENCE [LARGE SCALE GENOMIC DNA]</scope>
    <source>
        <strain evidence="2">ATCC 25592 / DSM 43247 / BCRC 13721 / JCM 3198 / KCTC 3076 / NBRC 16047 / NCTC 10667</strain>
    </source>
</reference>
<dbReference type="Proteomes" id="UP000001219">
    <property type="component" value="Chromosome"/>
</dbReference>
<dbReference type="RefSeq" id="WP_012832409.1">
    <property type="nucleotide sequence ID" value="NC_013441.1"/>
</dbReference>
<protein>
    <submittedName>
        <fullName evidence="1">Uncharacterized protein</fullName>
    </submittedName>
</protein>
<dbReference type="EMBL" id="CP001802">
    <property type="protein sequence ID" value="ACY19820.1"/>
    <property type="molecule type" value="Genomic_DNA"/>
</dbReference>
<accession>D0LDK0</accession>
<dbReference type="OrthoDB" id="4377635at2"/>
<reference evidence="1 2" key="2">
    <citation type="journal article" date="2010" name="Stand. Genomic Sci.">
        <title>Complete genome sequence of Gordonia bronchialis type strain (3410).</title>
        <authorList>
            <person name="Ivanova N."/>
            <person name="Sikorski J."/>
            <person name="Jando M."/>
            <person name="Lapidus A."/>
            <person name="Nolan M."/>
            <person name="Lucas S."/>
            <person name="Del Rio T.G."/>
            <person name="Tice H."/>
            <person name="Copeland A."/>
            <person name="Cheng J.F."/>
            <person name="Chen F."/>
            <person name="Bruce D."/>
            <person name="Goodwin L."/>
            <person name="Pitluck S."/>
            <person name="Mavromatis K."/>
            <person name="Ovchinnikova G."/>
            <person name="Pati A."/>
            <person name="Chen A."/>
            <person name="Palaniappan K."/>
            <person name="Land M."/>
            <person name="Hauser L."/>
            <person name="Chang Y.J."/>
            <person name="Jeffries C.D."/>
            <person name="Chain P."/>
            <person name="Saunders E."/>
            <person name="Han C."/>
            <person name="Detter J.C."/>
            <person name="Brettin T."/>
            <person name="Rohde M."/>
            <person name="Goker M."/>
            <person name="Bristow J."/>
            <person name="Eisen J.A."/>
            <person name="Markowitz V."/>
            <person name="Hugenholtz P."/>
            <person name="Klenk H.P."/>
            <person name="Kyrpides N.C."/>
        </authorList>
    </citation>
    <scope>NUCLEOTIDE SEQUENCE [LARGE SCALE GENOMIC DNA]</scope>
    <source>
        <strain evidence="2">ATCC 25592 / DSM 43247 / BCRC 13721 / JCM 3198 / KCTC 3076 / NBRC 16047 / NCTC 10667</strain>
    </source>
</reference>
<dbReference type="HOGENOM" id="CLU_2395557_0_0_11"/>
<evidence type="ECO:0000313" key="2">
    <source>
        <dbReference type="Proteomes" id="UP000001219"/>
    </source>
</evidence>
<dbReference type="eggNOG" id="ENOG5030DH7">
    <property type="taxonomic scope" value="Bacteria"/>
</dbReference>
<proteinExistence type="predicted"/>
<gene>
    <name evidence="1" type="ordered locus">Gbro_0490</name>
</gene>
<organism evidence="1 2">
    <name type="scientific">Gordonia bronchialis (strain ATCC 25592 / DSM 43247 / BCRC 13721 / JCM 3198 / KCTC 3076 / NBRC 16047 / NCTC 10667)</name>
    <name type="common">Rhodococcus bronchialis</name>
    <dbReference type="NCBI Taxonomy" id="526226"/>
    <lineage>
        <taxon>Bacteria</taxon>
        <taxon>Bacillati</taxon>
        <taxon>Actinomycetota</taxon>
        <taxon>Actinomycetes</taxon>
        <taxon>Mycobacteriales</taxon>
        <taxon>Gordoniaceae</taxon>
        <taxon>Gordonia</taxon>
    </lineage>
</organism>
<keyword evidence="2" id="KW-1185">Reference proteome</keyword>
<evidence type="ECO:0000313" key="1">
    <source>
        <dbReference type="EMBL" id="ACY19820.1"/>
    </source>
</evidence>